<evidence type="ECO:0000313" key="3">
    <source>
        <dbReference type="EMBL" id="MDC0749468.1"/>
    </source>
</evidence>
<organism evidence="3 4">
    <name type="scientific">Polyangium mundeleinium</name>
    <dbReference type="NCBI Taxonomy" id="2995306"/>
    <lineage>
        <taxon>Bacteria</taxon>
        <taxon>Pseudomonadati</taxon>
        <taxon>Myxococcota</taxon>
        <taxon>Polyangia</taxon>
        <taxon>Polyangiales</taxon>
        <taxon>Polyangiaceae</taxon>
        <taxon>Polyangium</taxon>
    </lineage>
</organism>
<dbReference type="RefSeq" id="WP_271929367.1">
    <property type="nucleotide sequence ID" value="NZ_JAQNDO010000001.1"/>
</dbReference>
<comment type="caution">
    <text evidence="3">The sequence shown here is derived from an EMBL/GenBank/DDBJ whole genome shotgun (WGS) entry which is preliminary data.</text>
</comment>
<feature type="domain" description="EamA" evidence="2">
    <location>
        <begin position="157"/>
        <end position="293"/>
    </location>
</feature>
<keyword evidence="1" id="KW-1133">Transmembrane helix</keyword>
<feature type="transmembrane region" description="Helical" evidence="1">
    <location>
        <begin position="220"/>
        <end position="237"/>
    </location>
</feature>
<gene>
    <name evidence="3" type="ORF">POL67_49520</name>
</gene>
<feature type="transmembrane region" description="Helical" evidence="1">
    <location>
        <begin position="76"/>
        <end position="97"/>
    </location>
</feature>
<dbReference type="EMBL" id="JAQNDO010000001">
    <property type="protein sequence ID" value="MDC0749468.1"/>
    <property type="molecule type" value="Genomic_DNA"/>
</dbReference>
<protein>
    <submittedName>
        <fullName evidence="3">DMT family transporter</fullName>
    </submittedName>
</protein>
<name>A0ABT5F5U4_9BACT</name>
<dbReference type="PANTHER" id="PTHR22911:SF76">
    <property type="entry name" value="EAMA DOMAIN-CONTAINING PROTEIN"/>
    <property type="match status" value="1"/>
</dbReference>
<feature type="transmembrane region" description="Helical" evidence="1">
    <location>
        <begin position="156"/>
        <end position="176"/>
    </location>
</feature>
<dbReference type="Proteomes" id="UP001221411">
    <property type="component" value="Unassembled WGS sequence"/>
</dbReference>
<sequence>MNGANPAPAGRGRAALFVTLAGLSFAVSAPMAVVAKPAHPLFIAFGRVFLASLLLFAFDPAGVVRHARALPSSVRLRILGCGAMLGAHFALFQVGLFATSLPAAVSLISLEPLSVVVFAFLVHGVRPTRREQVGVLLATVGAVVIGRAAGTGEHKLAGDLFVLGAVSLYGLYVAAARSIKDALPARHAGSLIYGVAALVVFVVLPPLGALDGVTSLPAKSFVALAVIAVVPTILGHTSVQAAARTLPPAIVALVSPGETLGGLVIGAAFLGAKPTGMELLGAGIILAGVLVAILGPEPRTDAPRALEDPDARKAPGA</sequence>
<keyword evidence="4" id="KW-1185">Reference proteome</keyword>
<proteinExistence type="predicted"/>
<accession>A0ABT5F5U4</accession>
<dbReference type="InterPro" id="IPR037185">
    <property type="entry name" value="EmrE-like"/>
</dbReference>
<dbReference type="SUPFAM" id="SSF103481">
    <property type="entry name" value="Multidrug resistance efflux transporter EmrE"/>
    <property type="match status" value="2"/>
</dbReference>
<evidence type="ECO:0000256" key="1">
    <source>
        <dbReference type="SAM" id="Phobius"/>
    </source>
</evidence>
<dbReference type="PANTHER" id="PTHR22911">
    <property type="entry name" value="ACYL-MALONYL CONDENSING ENZYME-RELATED"/>
    <property type="match status" value="1"/>
</dbReference>
<evidence type="ECO:0000259" key="2">
    <source>
        <dbReference type="Pfam" id="PF00892"/>
    </source>
</evidence>
<keyword evidence="1" id="KW-0812">Transmembrane</keyword>
<feature type="transmembrane region" description="Helical" evidence="1">
    <location>
        <begin position="249"/>
        <end position="270"/>
    </location>
</feature>
<feature type="transmembrane region" description="Helical" evidence="1">
    <location>
        <begin position="133"/>
        <end position="150"/>
    </location>
</feature>
<feature type="transmembrane region" description="Helical" evidence="1">
    <location>
        <begin position="103"/>
        <end position="121"/>
    </location>
</feature>
<reference evidence="3 4" key="1">
    <citation type="submission" date="2022-11" db="EMBL/GenBank/DDBJ databases">
        <title>Minimal conservation of predation-associated metabolite biosynthetic gene clusters underscores biosynthetic potential of Myxococcota including descriptions for ten novel species: Archangium lansinium sp. nov., Myxococcus landrumus sp. nov., Nannocystis bai.</title>
        <authorList>
            <person name="Ahearne A."/>
            <person name="Stevens C."/>
            <person name="Dowd S."/>
        </authorList>
    </citation>
    <scope>NUCLEOTIDE SEQUENCE [LARGE SCALE GENOMIC DNA]</scope>
    <source>
        <strain evidence="3 4">RJM3</strain>
    </source>
</reference>
<feature type="transmembrane region" description="Helical" evidence="1">
    <location>
        <begin position="188"/>
        <end position="208"/>
    </location>
</feature>
<evidence type="ECO:0000313" key="4">
    <source>
        <dbReference type="Proteomes" id="UP001221411"/>
    </source>
</evidence>
<dbReference type="InterPro" id="IPR000620">
    <property type="entry name" value="EamA_dom"/>
</dbReference>
<dbReference type="Pfam" id="PF00892">
    <property type="entry name" value="EamA"/>
    <property type="match status" value="2"/>
</dbReference>
<feature type="transmembrane region" description="Helical" evidence="1">
    <location>
        <begin position="276"/>
        <end position="294"/>
    </location>
</feature>
<keyword evidence="1" id="KW-0472">Membrane</keyword>
<feature type="domain" description="EamA" evidence="2">
    <location>
        <begin position="14"/>
        <end position="145"/>
    </location>
</feature>
<feature type="transmembrane region" description="Helical" evidence="1">
    <location>
        <begin position="45"/>
        <end position="64"/>
    </location>
</feature>